<proteinExistence type="predicted"/>
<reference evidence="1" key="1">
    <citation type="submission" date="2018-02" db="EMBL/GenBank/DDBJ databases">
        <title>Rhizophora mucronata_Transcriptome.</title>
        <authorList>
            <person name="Meera S.P."/>
            <person name="Sreeshan A."/>
            <person name="Augustine A."/>
        </authorList>
    </citation>
    <scope>NUCLEOTIDE SEQUENCE</scope>
    <source>
        <tissue evidence="1">Leaf</tissue>
    </source>
</reference>
<dbReference type="EMBL" id="GGEC01076549">
    <property type="protein sequence ID" value="MBX57033.1"/>
    <property type="molecule type" value="Transcribed_RNA"/>
</dbReference>
<organism evidence="1">
    <name type="scientific">Rhizophora mucronata</name>
    <name type="common">Asiatic mangrove</name>
    <dbReference type="NCBI Taxonomy" id="61149"/>
    <lineage>
        <taxon>Eukaryota</taxon>
        <taxon>Viridiplantae</taxon>
        <taxon>Streptophyta</taxon>
        <taxon>Embryophyta</taxon>
        <taxon>Tracheophyta</taxon>
        <taxon>Spermatophyta</taxon>
        <taxon>Magnoliopsida</taxon>
        <taxon>eudicotyledons</taxon>
        <taxon>Gunneridae</taxon>
        <taxon>Pentapetalae</taxon>
        <taxon>rosids</taxon>
        <taxon>fabids</taxon>
        <taxon>Malpighiales</taxon>
        <taxon>Rhizophoraceae</taxon>
        <taxon>Rhizophora</taxon>
    </lineage>
</organism>
<protein>
    <submittedName>
        <fullName evidence="1">Uncharacterized protein</fullName>
    </submittedName>
</protein>
<dbReference type="AlphaFoldDB" id="A0A2P2PQP8"/>
<sequence length="40" mass="4495">MGSESALGIFDLMITGVVEHLRFELELPPEESSFLLRMSL</sequence>
<name>A0A2P2PQP8_RHIMU</name>
<evidence type="ECO:0000313" key="1">
    <source>
        <dbReference type="EMBL" id="MBX57033.1"/>
    </source>
</evidence>
<accession>A0A2P2PQP8</accession>